<organism evidence="1 2">
    <name type="scientific">Cryptolaemus montrouzieri</name>
    <dbReference type="NCBI Taxonomy" id="559131"/>
    <lineage>
        <taxon>Eukaryota</taxon>
        <taxon>Metazoa</taxon>
        <taxon>Ecdysozoa</taxon>
        <taxon>Arthropoda</taxon>
        <taxon>Hexapoda</taxon>
        <taxon>Insecta</taxon>
        <taxon>Pterygota</taxon>
        <taxon>Neoptera</taxon>
        <taxon>Endopterygota</taxon>
        <taxon>Coleoptera</taxon>
        <taxon>Polyphaga</taxon>
        <taxon>Cucujiformia</taxon>
        <taxon>Coccinelloidea</taxon>
        <taxon>Coccinellidae</taxon>
        <taxon>Scymninae</taxon>
        <taxon>Scymnini</taxon>
        <taxon>Cryptolaemus</taxon>
    </lineage>
</organism>
<gene>
    <name evidence="1" type="ORF">HHI36_013089</name>
</gene>
<comment type="caution">
    <text evidence="1">The sequence shown here is derived from an EMBL/GenBank/DDBJ whole genome shotgun (WGS) entry which is preliminary data.</text>
</comment>
<protein>
    <submittedName>
        <fullName evidence="1">Uncharacterized protein</fullName>
    </submittedName>
</protein>
<dbReference type="Proteomes" id="UP001516400">
    <property type="component" value="Unassembled WGS sequence"/>
</dbReference>
<name>A0ABD2NGP6_9CUCU</name>
<proteinExistence type="predicted"/>
<evidence type="ECO:0000313" key="2">
    <source>
        <dbReference type="Proteomes" id="UP001516400"/>
    </source>
</evidence>
<dbReference type="AlphaFoldDB" id="A0ABD2NGP6"/>
<accession>A0ABD2NGP6</accession>
<dbReference type="EMBL" id="JABFTP020000103">
    <property type="protein sequence ID" value="KAL3277749.1"/>
    <property type="molecule type" value="Genomic_DNA"/>
</dbReference>
<keyword evidence="2" id="KW-1185">Reference proteome</keyword>
<sequence>MLRTEEKFSRKRVGITSKEYRPIDHQTNLEYSIVRTKIGNQCFIDNEPLEDMKVSLMISSLENRHVAGASFIIIKIFHCRNTVDESMFAGTSMIRVCVPFRWKSYLLW</sequence>
<evidence type="ECO:0000313" key="1">
    <source>
        <dbReference type="EMBL" id="KAL3277749.1"/>
    </source>
</evidence>
<reference evidence="1 2" key="1">
    <citation type="journal article" date="2021" name="BMC Biol.">
        <title>Horizontally acquired antibacterial genes associated with adaptive radiation of ladybird beetles.</title>
        <authorList>
            <person name="Li H.S."/>
            <person name="Tang X.F."/>
            <person name="Huang Y.H."/>
            <person name="Xu Z.Y."/>
            <person name="Chen M.L."/>
            <person name="Du X.Y."/>
            <person name="Qiu B.Y."/>
            <person name="Chen P.T."/>
            <person name="Zhang W."/>
            <person name="Slipinski A."/>
            <person name="Escalona H.E."/>
            <person name="Waterhouse R.M."/>
            <person name="Zwick A."/>
            <person name="Pang H."/>
        </authorList>
    </citation>
    <scope>NUCLEOTIDE SEQUENCE [LARGE SCALE GENOMIC DNA]</scope>
    <source>
        <strain evidence="1">SYSU2018</strain>
    </source>
</reference>